<dbReference type="Pfam" id="PF11917">
    <property type="entry name" value="DUF3435"/>
    <property type="match status" value="1"/>
</dbReference>
<sequence length="162" mass="18848">MKLKLTDTKSGKPIHVGFREEFNLIHCVQSGLLALAIADRAFVDDITCLQDIYKLRVPSTMDRLKLQWKADWSNKFIFRQGPLHSDHITYQQCLQAIQALGRVCGYEEKLRFYQIRRGSGKKLTEELTMEERNQIMDHIGGTSAVYRRYYMTGFIDKDIQAI</sequence>
<dbReference type="GeneID" id="70180631"/>
<keyword evidence="2" id="KW-1185">Reference proteome</keyword>
<organism evidence="1 2">
    <name type="scientific">Microdochium trichocladiopsis</name>
    <dbReference type="NCBI Taxonomy" id="1682393"/>
    <lineage>
        <taxon>Eukaryota</taxon>
        <taxon>Fungi</taxon>
        <taxon>Dikarya</taxon>
        <taxon>Ascomycota</taxon>
        <taxon>Pezizomycotina</taxon>
        <taxon>Sordariomycetes</taxon>
        <taxon>Xylariomycetidae</taxon>
        <taxon>Xylariales</taxon>
        <taxon>Microdochiaceae</taxon>
        <taxon>Microdochium</taxon>
    </lineage>
</organism>
<gene>
    <name evidence="1" type="ORF">B0I36DRAFT_258359</name>
</gene>
<comment type="caution">
    <text evidence="1">The sequence shown here is derived from an EMBL/GenBank/DDBJ whole genome shotgun (WGS) entry which is preliminary data.</text>
</comment>
<dbReference type="EMBL" id="JAGTJQ010000022">
    <property type="protein sequence ID" value="KAH7007892.1"/>
    <property type="molecule type" value="Genomic_DNA"/>
</dbReference>
<feature type="non-terminal residue" evidence="1">
    <location>
        <position position="162"/>
    </location>
</feature>
<proteinExistence type="predicted"/>
<dbReference type="PANTHER" id="PTHR37535:SF3">
    <property type="entry name" value="FLUG DOMAIN-CONTAINING PROTEIN"/>
    <property type="match status" value="1"/>
</dbReference>
<dbReference type="RefSeq" id="XP_046003688.1">
    <property type="nucleotide sequence ID" value="XM_046151085.1"/>
</dbReference>
<dbReference type="OrthoDB" id="4485682at2759"/>
<evidence type="ECO:0000313" key="1">
    <source>
        <dbReference type="EMBL" id="KAH7007892.1"/>
    </source>
</evidence>
<name>A0A9P9BHL4_9PEZI</name>
<evidence type="ECO:0000313" key="2">
    <source>
        <dbReference type="Proteomes" id="UP000756346"/>
    </source>
</evidence>
<protein>
    <submittedName>
        <fullName evidence="1">Uncharacterized protein</fullName>
    </submittedName>
</protein>
<accession>A0A9P9BHL4</accession>
<dbReference type="InterPro" id="IPR021842">
    <property type="entry name" value="DUF3435"/>
</dbReference>
<dbReference type="Proteomes" id="UP000756346">
    <property type="component" value="Unassembled WGS sequence"/>
</dbReference>
<reference evidence="1" key="1">
    <citation type="journal article" date="2021" name="Nat. Commun.">
        <title>Genetic determinants of endophytism in the Arabidopsis root mycobiome.</title>
        <authorList>
            <person name="Mesny F."/>
            <person name="Miyauchi S."/>
            <person name="Thiergart T."/>
            <person name="Pickel B."/>
            <person name="Atanasova L."/>
            <person name="Karlsson M."/>
            <person name="Huettel B."/>
            <person name="Barry K.W."/>
            <person name="Haridas S."/>
            <person name="Chen C."/>
            <person name="Bauer D."/>
            <person name="Andreopoulos W."/>
            <person name="Pangilinan J."/>
            <person name="LaButti K."/>
            <person name="Riley R."/>
            <person name="Lipzen A."/>
            <person name="Clum A."/>
            <person name="Drula E."/>
            <person name="Henrissat B."/>
            <person name="Kohler A."/>
            <person name="Grigoriev I.V."/>
            <person name="Martin F.M."/>
            <person name="Hacquard S."/>
        </authorList>
    </citation>
    <scope>NUCLEOTIDE SEQUENCE</scope>
    <source>
        <strain evidence="1">MPI-CAGE-CH-0230</strain>
    </source>
</reference>
<dbReference type="AlphaFoldDB" id="A0A9P9BHL4"/>
<dbReference type="PANTHER" id="PTHR37535">
    <property type="entry name" value="FLUG DOMAIN PROTEIN"/>
    <property type="match status" value="1"/>
</dbReference>